<name>A0ABR1VNU3_9PEZI</name>
<organism evidence="1 2">
    <name type="scientific">Apiospora saccharicola</name>
    <dbReference type="NCBI Taxonomy" id="335842"/>
    <lineage>
        <taxon>Eukaryota</taxon>
        <taxon>Fungi</taxon>
        <taxon>Dikarya</taxon>
        <taxon>Ascomycota</taxon>
        <taxon>Pezizomycotina</taxon>
        <taxon>Sordariomycetes</taxon>
        <taxon>Xylariomycetidae</taxon>
        <taxon>Amphisphaeriales</taxon>
        <taxon>Apiosporaceae</taxon>
        <taxon>Apiospora</taxon>
    </lineage>
</organism>
<dbReference type="EMBL" id="JAQQWM010000003">
    <property type="protein sequence ID" value="KAK8071523.1"/>
    <property type="molecule type" value="Genomic_DNA"/>
</dbReference>
<proteinExistence type="predicted"/>
<evidence type="ECO:0000313" key="2">
    <source>
        <dbReference type="Proteomes" id="UP001446871"/>
    </source>
</evidence>
<sequence>MCNPINFPDGFLTPSVHSATTIASSLLYALASPLTLAAPEELARRAPRSRLACPLFDDLDNQGLDDEACRCFGNNSRPRCSGSIYAGMRCRRDPALEPAQRVPPVTRRYPAIGGLVVSGLSLAWSWWAPLPVPVVLFLPAVRANRSWAIFTLLGFNFNTLSWLPYGDQWCETNCGPTPKELLEDRVDLWLETEQV</sequence>
<gene>
    <name evidence="1" type="ORF">PG996_004871</name>
</gene>
<dbReference type="Proteomes" id="UP001446871">
    <property type="component" value="Unassembled WGS sequence"/>
</dbReference>
<keyword evidence="2" id="KW-1185">Reference proteome</keyword>
<accession>A0ABR1VNU3</accession>
<protein>
    <submittedName>
        <fullName evidence="1">Uncharacterized protein</fullName>
    </submittedName>
</protein>
<evidence type="ECO:0000313" key="1">
    <source>
        <dbReference type="EMBL" id="KAK8071523.1"/>
    </source>
</evidence>
<comment type="caution">
    <text evidence="1">The sequence shown here is derived from an EMBL/GenBank/DDBJ whole genome shotgun (WGS) entry which is preliminary data.</text>
</comment>
<reference evidence="1 2" key="1">
    <citation type="submission" date="2023-01" db="EMBL/GenBank/DDBJ databases">
        <title>Analysis of 21 Apiospora genomes using comparative genomics revels a genus with tremendous synthesis potential of carbohydrate active enzymes and secondary metabolites.</title>
        <authorList>
            <person name="Sorensen T."/>
        </authorList>
    </citation>
    <scope>NUCLEOTIDE SEQUENCE [LARGE SCALE GENOMIC DNA]</scope>
    <source>
        <strain evidence="1 2">CBS 83171</strain>
    </source>
</reference>